<dbReference type="GO" id="GO:0009289">
    <property type="term" value="C:pilus"/>
    <property type="evidence" value="ECO:0007669"/>
    <property type="project" value="UniProtKB-SubCell"/>
</dbReference>
<evidence type="ECO:0000313" key="6">
    <source>
        <dbReference type="EMBL" id="MDR9889174.1"/>
    </source>
</evidence>
<evidence type="ECO:0000256" key="3">
    <source>
        <dbReference type="ARBA" id="ARBA00022729"/>
    </source>
</evidence>
<evidence type="ECO:0000256" key="4">
    <source>
        <dbReference type="ARBA" id="ARBA00023263"/>
    </source>
</evidence>
<proteinExistence type="inferred from homology"/>
<name>A0AAE4DKP8_9ENTR</name>
<evidence type="ECO:0000256" key="1">
    <source>
        <dbReference type="ARBA" id="ARBA00004561"/>
    </source>
</evidence>
<dbReference type="AlphaFoldDB" id="A0AAE4DKP8"/>
<feature type="domain" description="Fimbrial-type adhesion" evidence="5">
    <location>
        <begin position="225"/>
        <end position="380"/>
    </location>
</feature>
<accession>A0AAE4DKP8</accession>
<evidence type="ECO:0000256" key="2">
    <source>
        <dbReference type="ARBA" id="ARBA00006671"/>
    </source>
</evidence>
<organism evidence="6 7">
    <name type="scientific">Pseudenterobacter timonensis</name>
    <dbReference type="NCBI Taxonomy" id="1755099"/>
    <lineage>
        <taxon>Bacteria</taxon>
        <taxon>Pseudomonadati</taxon>
        <taxon>Pseudomonadota</taxon>
        <taxon>Gammaproteobacteria</taxon>
        <taxon>Enterobacterales</taxon>
        <taxon>Enterobacteriaceae</taxon>
        <taxon>Pseudenterobacter</taxon>
    </lineage>
</organism>
<evidence type="ECO:0000313" key="7">
    <source>
        <dbReference type="Proteomes" id="UP001248822"/>
    </source>
</evidence>
<dbReference type="PANTHER" id="PTHR33420">
    <property type="entry name" value="FIMBRIAL SUBUNIT ELFA-RELATED"/>
    <property type="match status" value="1"/>
</dbReference>
<comment type="caution">
    <text evidence="6">The sequence shown here is derived from an EMBL/GenBank/DDBJ whole genome shotgun (WGS) entry which is preliminary data.</text>
</comment>
<comment type="subcellular location">
    <subcellularLocation>
        <location evidence="1">Fimbrium</location>
    </subcellularLocation>
</comment>
<keyword evidence="3" id="KW-0732">Signal</keyword>
<dbReference type="PANTHER" id="PTHR33420:SF3">
    <property type="entry name" value="FIMBRIAL SUBUNIT ELFA"/>
    <property type="match status" value="1"/>
</dbReference>
<reference evidence="6" key="1">
    <citation type="submission" date="2022-12" db="EMBL/GenBank/DDBJ databases">
        <title>NDM-1 containing novel ST 2018 Pseudenterobacter timonensis.</title>
        <authorList>
            <person name="Halder G."/>
            <person name="Mandal S."/>
            <person name="Dutta S."/>
        </authorList>
    </citation>
    <scope>NUCLEOTIDE SEQUENCE</scope>
    <source>
        <strain evidence="6">CNCI147</strain>
    </source>
</reference>
<dbReference type="EMBL" id="JAQGEC010000002">
    <property type="protein sequence ID" value="MDR9889174.1"/>
    <property type="molecule type" value="Genomic_DNA"/>
</dbReference>
<dbReference type="Gene3D" id="2.60.40.1090">
    <property type="entry name" value="Fimbrial-type adhesion domain"/>
    <property type="match status" value="1"/>
</dbReference>
<dbReference type="GO" id="GO:0043709">
    <property type="term" value="P:cell adhesion involved in single-species biofilm formation"/>
    <property type="evidence" value="ECO:0007669"/>
    <property type="project" value="TreeGrafter"/>
</dbReference>
<dbReference type="InterPro" id="IPR000259">
    <property type="entry name" value="Adhesion_dom_fimbrial"/>
</dbReference>
<dbReference type="InterPro" id="IPR008966">
    <property type="entry name" value="Adhesion_dom_sf"/>
</dbReference>
<dbReference type="SUPFAM" id="SSF49401">
    <property type="entry name" value="Bacterial adhesins"/>
    <property type="match status" value="1"/>
</dbReference>
<dbReference type="RefSeq" id="WP_310824513.1">
    <property type="nucleotide sequence ID" value="NZ_JAQGEC010000002.1"/>
</dbReference>
<gene>
    <name evidence="6" type="ORF">O7047_02860</name>
</gene>
<comment type="similarity">
    <text evidence="2">Belongs to the fimbrial protein family.</text>
</comment>
<evidence type="ECO:0000259" key="5">
    <source>
        <dbReference type="Pfam" id="PF00419"/>
    </source>
</evidence>
<protein>
    <submittedName>
        <fullName evidence="6">Fimbrial protein</fullName>
    </submittedName>
</protein>
<sequence>MLLNAVLLLSRSSMKMLLPILLFITVNFPLAALAVPVCDNTNVGHREIILPGLSISPGVDSSPSVTLYPDGFNSNDLLGTNELNENHFNCYSTNKEEDKYKLYVFMEPLTSYGRSFVYSYPPIYSVVATNVPALGVGFNSNTPMPGMAVATLMETEWSYHATGLILPYTRASYNYLHISLADASLLVPGVVAGSDLPTFGIYGMIYNENGTPYDGKKIFMGTVSFSGSLNIIPFTCQTPDVVVPMGKYKTTDFNGVGSTSQWVDFNIELNDCPGNYPGYNNGRYKNNISVLINPVYGNPTPDSFSLKSGTGSATGIDMQIRKQNDTSMIKMGTGFDPLGPVTGNTNIKQFRIPLQARYIQSGGQVTPGLAESALTFTINYY</sequence>
<dbReference type="Proteomes" id="UP001248822">
    <property type="component" value="Unassembled WGS sequence"/>
</dbReference>
<dbReference type="Pfam" id="PF00419">
    <property type="entry name" value="Fimbrial"/>
    <property type="match status" value="1"/>
</dbReference>
<dbReference type="InterPro" id="IPR036937">
    <property type="entry name" value="Adhesion_dom_fimbrial_sf"/>
</dbReference>
<keyword evidence="4" id="KW-0281">Fimbrium</keyword>
<dbReference type="InterPro" id="IPR050263">
    <property type="entry name" value="Bact_Fimbrial_Adh_Pro"/>
</dbReference>